<feature type="domain" description="Leucine-binding protein" evidence="4">
    <location>
        <begin position="49"/>
        <end position="387"/>
    </location>
</feature>
<reference evidence="5" key="1">
    <citation type="submission" date="2023-07" db="EMBL/GenBank/DDBJ databases">
        <title>Sequencing the genomes of 1000 actinobacteria strains.</title>
        <authorList>
            <person name="Klenk H.-P."/>
        </authorList>
    </citation>
    <scope>NUCLEOTIDE SEQUENCE</scope>
    <source>
        <strain evidence="5">DSM 44707</strain>
    </source>
</reference>
<evidence type="ECO:0000313" key="6">
    <source>
        <dbReference type="Proteomes" id="UP001183643"/>
    </source>
</evidence>
<dbReference type="SUPFAM" id="SSF53822">
    <property type="entry name" value="Periplasmic binding protein-like I"/>
    <property type="match status" value="1"/>
</dbReference>
<evidence type="ECO:0000256" key="3">
    <source>
        <dbReference type="SAM" id="SignalP"/>
    </source>
</evidence>
<sequence>MLNRTVGVPSITRRGLLVATASMFTVAACGTDDDASTGPRTASSTDLVVGGILERTGTGATMGELQARAMELFQPQINAEGFQVGAQRRNLQLKLVDSGGDPKKAGDLARQLANQDGVNAFIGGTIPETSTAISDVAQELQVPFVSLASADDILTPLSERTYTFKVTPDARDVAQALADEMGRQEIAKASILAGAGRHGDAGVRHVGSALTGRGITLGTTVRLPAGDQDFAAAAAEAVRGRPGAIVIWAMSPDAGKAARALRAAGYTGVFFFPPEAVTEETLSDENADAVEGSYAINPGSLGQSSLTETGPEGQRRRELIRRYVTQFGSFKGFAPYAADAISLLVQAAYQAKSVDRGRLRAYLERSSLEGMAGAYALTTIRHGGMEPGSLGVFNVNLNAWVRTS</sequence>
<accession>A0AAE3YVY9</accession>
<feature type="signal peptide" evidence="3">
    <location>
        <begin position="1"/>
        <end position="27"/>
    </location>
</feature>
<dbReference type="Gene3D" id="3.40.50.2300">
    <property type="match status" value="2"/>
</dbReference>
<dbReference type="InterPro" id="IPR051010">
    <property type="entry name" value="BCAA_transport"/>
</dbReference>
<dbReference type="AlphaFoldDB" id="A0AAE3YVY9"/>
<dbReference type="PANTHER" id="PTHR30483:SF38">
    <property type="entry name" value="BLR7848 PROTEIN"/>
    <property type="match status" value="1"/>
</dbReference>
<feature type="chain" id="PRO_5042018841" evidence="3">
    <location>
        <begin position="28"/>
        <end position="404"/>
    </location>
</feature>
<evidence type="ECO:0000259" key="4">
    <source>
        <dbReference type="Pfam" id="PF13458"/>
    </source>
</evidence>
<dbReference type="Proteomes" id="UP001183643">
    <property type="component" value="Unassembled WGS sequence"/>
</dbReference>
<comment type="similarity">
    <text evidence="1">Belongs to the leucine-binding protein family.</text>
</comment>
<proteinExistence type="inferred from homology"/>
<dbReference type="InterPro" id="IPR028082">
    <property type="entry name" value="Peripla_BP_I"/>
</dbReference>
<protein>
    <submittedName>
        <fullName evidence="5">Branched-chain amino acid transport system substrate-binding protein</fullName>
    </submittedName>
</protein>
<dbReference type="InterPro" id="IPR028081">
    <property type="entry name" value="Leu-bd"/>
</dbReference>
<dbReference type="EMBL" id="JAVDYB010000001">
    <property type="protein sequence ID" value="MDR7280700.1"/>
    <property type="molecule type" value="Genomic_DNA"/>
</dbReference>
<gene>
    <name evidence="5" type="ORF">J2S41_007478</name>
</gene>
<evidence type="ECO:0000313" key="5">
    <source>
        <dbReference type="EMBL" id="MDR7280700.1"/>
    </source>
</evidence>
<dbReference type="Pfam" id="PF13458">
    <property type="entry name" value="Peripla_BP_6"/>
    <property type="match status" value="1"/>
</dbReference>
<comment type="caution">
    <text evidence="5">The sequence shown here is derived from an EMBL/GenBank/DDBJ whole genome shotgun (WGS) entry which is preliminary data.</text>
</comment>
<dbReference type="PANTHER" id="PTHR30483">
    <property type="entry name" value="LEUCINE-SPECIFIC-BINDING PROTEIN"/>
    <property type="match status" value="1"/>
</dbReference>
<evidence type="ECO:0000256" key="1">
    <source>
        <dbReference type="ARBA" id="ARBA00010062"/>
    </source>
</evidence>
<name>A0AAE3YVY9_9ACTN</name>
<keyword evidence="6" id="KW-1185">Reference proteome</keyword>
<dbReference type="PROSITE" id="PS51257">
    <property type="entry name" value="PROKAR_LIPOPROTEIN"/>
    <property type="match status" value="1"/>
</dbReference>
<keyword evidence="2 3" id="KW-0732">Signal</keyword>
<evidence type="ECO:0000256" key="2">
    <source>
        <dbReference type="ARBA" id="ARBA00022729"/>
    </source>
</evidence>
<organism evidence="5 6">
    <name type="scientific">Catenuloplanes atrovinosus</name>
    <dbReference type="NCBI Taxonomy" id="137266"/>
    <lineage>
        <taxon>Bacteria</taxon>
        <taxon>Bacillati</taxon>
        <taxon>Actinomycetota</taxon>
        <taxon>Actinomycetes</taxon>
        <taxon>Micromonosporales</taxon>
        <taxon>Micromonosporaceae</taxon>
        <taxon>Catenuloplanes</taxon>
    </lineage>
</organism>